<dbReference type="RefSeq" id="WP_153975214.1">
    <property type="nucleotide sequence ID" value="NZ_CP039268.1"/>
</dbReference>
<evidence type="ECO:0000313" key="1">
    <source>
        <dbReference type="EMBL" id="QGU33020.1"/>
    </source>
</evidence>
<protein>
    <submittedName>
        <fullName evidence="1">Uncharacterized protein</fullName>
    </submittedName>
</protein>
<gene>
    <name evidence="1" type="ORF">E6P07_08540</name>
</gene>
<reference evidence="1 2" key="1">
    <citation type="submission" date="2019-12" db="EMBL/GenBank/DDBJ databases">
        <title>The complete genome of the thermophilic, anoxygenic phototrophic gammaproteobacterium Thermochromatium tepidum.</title>
        <authorList>
            <person name="Sattley W.M."/>
            <person name="Swingley W.D."/>
            <person name="Burchell B.M."/>
            <person name="Gurbani S.A."/>
            <person name="Kujawa C.M."/>
            <person name="Nuccio D.A."/>
            <person name="Schladweiler J."/>
            <person name="Shaffer K.N."/>
            <person name="Stokes L.M."/>
            <person name="Touchman J.W."/>
            <person name="Blankenship R.E."/>
            <person name="Madigan M.T."/>
        </authorList>
    </citation>
    <scope>NUCLEOTIDE SEQUENCE [LARGE SCALE GENOMIC DNA]</scope>
    <source>
        <strain evidence="1 2">ATCC 43061</strain>
    </source>
</reference>
<dbReference type="EMBL" id="CP039268">
    <property type="protein sequence ID" value="QGU33020.1"/>
    <property type="molecule type" value="Genomic_DNA"/>
</dbReference>
<keyword evidence="2" id="KW-1185">Reference proteome</keyword>
<organism evidence="1 2">
    <name type="scientific">Thermochromatium tepidum ATCC 43061</name>
    <dbReference type="NCBI Taxonomy" id="316276"/>
    <lineage>
        <taxon>Bacteria</taxon>
        <taxon>Pseudomonadati</taxon>
        <taxon>Pseudomonadota</taxon>
        <taxon>Gammaproteobacteria</taxon>
        <taxon>Chromatiales</taxon>
        <taxon>Chromatiaceae</taxon>
        <taxon>Thermochromatium</taxon>
    </lineage>
</organism>
<name>A0A6I6EFN9_THETI</name>
<dbReference type="Proteomes" id="UP000426424">
    <property type="component" value="Chromosome"/>
</dbReference>
<evidence type="ECO:0000313" key="2">
    <source>
        <dbReference type="Proteomes" id="UP000426424"/>
    </source>
</evidence>
<dbReference type="AlphaFoldDB" id="A0A6I6EFN9"/>
<dbReference type="KEGG" id="ttp:E6P07_08540"/>
<dbReference type="OrthoDB" id="9792294at2"/>
<accession>A0A6I6EFN9</accession>
<proteinExistence type="predicted"/>
<sequence>MDNDALRDTYRAVNERACPYEKTILSGNGGCSLARRFCIAEREGVQCGSAQAWTDCLALLETLRRQARFALKSSDTHSALPHTKTMRLQVGGLRGLCVALAPETPAPSSIEDIQSKVAEAIVRFGALDALPYALILREIAQYQPRRRQGRER</sequence>